<organism evidence="2 3">
    <name type="scientific">Mycobacterium attenuatum</name>
    <dbReference type="NCBI Taxonomy" id="2341086"/>
    <lineage>
        <taxon>Bacteria</taxon>
        <taxon>Bacillati</taxon>
        <taxon>Actinomycetota</taxon>
        <taxon>Actinomycetes</taxon>
        <taxon>Mycobacteriales</taxon>
        <taxon>Mycobacteriaceae</taxon>
        <taxon>Mycobacterium</taxon>
    </lineage>
</organism>
<evidence type="ECO:0000256" key="1">
    <source>
        <dbReference type="SAM" id="MobiDB-lite"/>
    </source>
</evidence>
<evidence type="ECO:0000313" key="2">
    <source>
        <dbReference type="EMBL" id="VBA40427.1"/>
    </source>
</evidence>
<proteinExistence type="predicted"/>
<name>A0A498Q506_9MYCO</name>
<dbReference type="RefSeq" id="WP_244605048.1">
    <property type="nucleotide sequence ID" value="NZ_UPHP01000092.1"/>
</dbReference>
<dbReference type="Proteomes" id="UP000273307">
    <property type="component" value="Unassembled WGS sequence"/>
</dbReference>
<dbReference type="EMBL" id="UPHP01000092">
    <property type="protein sequence ID" value="VBA40427.1"/>
    <property type="molecule type" value="Genomic_DNA"/>
</dbReference>
<accession>A0A498Q506</accession>
<dbReference type="AlphaFoldDB" id="A0A498Q506"/>
<sequence>MGSPLGNAALLTDSDLDALAVQFLNSPYADRNKYSEWPLDRRIEGFLLRRGLVRLAQDGDAYGLILDHVMAYLGAARRRSSGAGGKADERPRRPGTSVPIVGRG</sequence>
<feature type="region of interest" description="Disordered" evidence="1">
    <location>
        <begin position="79"/>
        <end position="104"/>
    </location>
</feature>
<protein>
    <submittedName>
        <fullName evidence="2">Uncharacterized protein</fullName>
    </submittedName>
</protein>
<reference evidence="2 3" key="1">
    <citation type="submission" date="2018-09" db="EMBL/GenBank/DDBJ databases">
        <authorList>
            <person name="Tagini F."/>
        </authorList>
    </citation>
    <scope>NUCLEOTIDE SEQUENCE [LARGE SCALE GENOMIC DNA]</scope>
    <source>
        <strain evidence="2 3">MK136</strain>
    </source>
</reference>
<keyword evidence="3" id="KW-1185">Reference proteome</keyword>
<gene>
    <name evidence="2" type="ORF">LAUMK136_03514</name>
</gene>
<evidence type="ECO:0000313" key="3">
    <source>
        <dbReference type="Proteomes" id="UP000273307"/>
    </source>
</evidence>